<keyword evidence="1" id="KW-0175">Coiled coil</keyword>
<protein>
    <submittedName>
        <fullName evidence="3">Uncharacterized protein</fullName>
    </submittedName>
</protein>
<dbReference type="AlphaFoldDB" id="A0A078B2U9"/>
<dbReference type="EMBL" id="CCKQ01015715">
    <property type="protein sequence ID" value="CDW87547.1"/>
    <property type="molecule type" value="Genomic_DNA"/>
</dbReference>
<evidence type="ECO:0000313" key="3">
    <source>
        <dbReference type="EMBL" id="CDW87547.1"/>
    </source>
</evidence>
<feature type="region of interest" description="Disordered" evidence="2">
    <location>
        <begin position="442"/>
        <end position="466"/>
    </location>
</feature>
<evidence type="ECO:0000256" key="1">
    <source>
        <dbReference type="SAM" id="Coils"/>
    </source>
</evidence>
<feature type="coiled-coil region" evidence="1">
    <location>
        <begin position="19"/>
        <end position="81"/>
    </location>
</feature>
<feature type="region of interest" description="Disordered" evidence="2">
    <location>
        <begin position="89"/>
        <end position="110"/>
    </location>
</feature>
<name>A0A078B2U9_STYLE</name>
<dbReference type="InParanoid" id="A0A078B2U9"/>
<keyword evidence="4" id="KW-1185">Reference proteome</keyword>
<gene>
    <name evidence="3" type="primary">Contig13179.g14054</name>
    <name evidence="3" type="ORF">STYLEM_16653</name>
</gene>
<proteinExistence type="predicted"/>
<accession>A0A078B2U9</accession>
<feature type="compositionally biased region" description="Polar residues" evidence="2">
    <location>
        <begin position="442"/>
        <end position="453"/>
    </location>
</feature>
<feature type="compositionally biased region" description="Basic residues" evidence="2">
    <location>
        <begin position="457"/>
        <end position="466"/>
    </location>
</feature>
<sequence>MSTTTQDQTPESSPAQNKIALEKKKLKVLKNALKQERQERVLVEKELEVAQKNIEALKVQLNDKEQRYLQLYQESVNLQEALVRESKGGNIQKSKTQGPKAPLLFTNPPTKKQSEQAILDQKGANSETLDMLNAKIRGLEEGYRIKDEDYNVLKRKVDEQVAENNHIRQLYDAKIIELIQERDFFAHEVEAKDKEIQSMKEQYKGELEKQTNQHQCQVKQLQDENEDLIKQRNQEMDRNLKIEETIDEKNDKILQLEKELQRKVDEVNLRKEIIESMQESLMRHEKESAELASKLVLMKNQIMEHNVGRSLQRKFAGVKSGALKGIPVVVSLPYNYPMFHILTISLQFEFREDINQNYFLLIDSKSFSLSINFEDLDFIGENKEGKLQIVYFVSSKDSNQANFKKQSEIYECCENEEMIQTYQNIRNQVQINETRGHRFTQSFSGNSFHSKSMSPLKKGKKTISEF</sequence>
<evidence type="ECO:0000256" key="2">
    <source>
        <dbReference type="SAM" id="MobiDB-lite"/>
    </source>
</evidence>
<evidence type="ECO:0000313" key="4">
    <source>
        <dbReference type="Proteomes" id="UP000039865"/>
    </source>
</evidence>
<organism evidence="3 4">
    <name type="scientific">Stylonychia lemnae</name>
    <name type="common">Ciliate</name>
    <dbReference type="NCBI Taxonomy" id="5949"/>
    <lineage>
        <taxon>Eukaryota</taxon>
        <taxon>Sar</taxon>
        <taxon>Alveolata</taxon>
        <taxon>Ciliophora</taxon>
        <taxon>Intramacronucleata</taxon>
        <taxon>Spirotrichea</taxon>
        <taxon>Stichotrichia</taxon>
        <taxon>Sporadotrichida</taxon>
        <taxon>Oxytrichidae</taxon>
        <taxon>Stylonychinae</taxon>
        <taxon>Stylonychia</taxon>
    </lineage>
</organism>
<dbReference type="Proteomes" id="UP000039865">
    <property type="component" value="Unassembled WGS sequence"/>
</dbReference>
<reference evidence="3 4" key="1">
    <citation type="submission" date="2014-06" db="EMBL/GenBank/DDBJ databases">
        <authorList>
            <person name="Swart Estienne"/>
        </authorList>
    </citation>
    <scope>NUCLEOTIDE SEQUENCE [LARGE SCALE GENOMIC DNA]</scope>
    <source>
        <strain evidence="3 4">130c</strain>
    </source>
</reference>
<feature type="coiled-coil region" evidence="1">
    <location>
        <begin position="189"/>
        <end position="301"/>
    </location>
</feature>